<dbReference type="EnsemblPlants" id="Pp3c6_6120V3.3">
    <property type="protein sequence ID" value="PAC:32977147.CDS.1"/>
    <property type="gene ID" value="Pp3c6_6120"/>
</dbReference>
<sequence length="98" mass="11309">MIIIWNMTMERPRWHFLLKLTTTIIAWLQSSLSPGPRRCLFQSTWLRSSRRRRLLVVPSIPVLIAKIISIRKHNYVTCSLAPASKIIAVCLVSVLRAL</sequence>
<evidence type="ECO:0000313" key="2">
    <source>
        <dbReference type="Proteomes" id="UP000006727"/>
    </source>
</evidence>
<dbReference type="EMBL" id="ABEU02000006">
    <property type="status" value="NOT_ANNOTATED_CDS"/>
    <property type="molecule type" value="Genomic_DNA"/>
</dbReference>
<proteinExistence type="predicted"/>
<reference evidence="1 2" key="1">
    <citation type="journal article" date="2008" name="Science">
        <title>The Physcomitrella genome reveals evolutionary insights into the conquest of land by plants.</title>
        <authorList>
            <person name="Rensing S."/>
            <person name="Lang D."/>
            <person name="Zimmer A."/>
            <person name="Terry A."/>
            <person name="Salamov A."/>
            <person name="Shapiro H."/>
            <person name="Nishiyama T."/>
            <person name="Perroud P.-F."/>
            <person name="Lindquist E."/>
            <person name="Kamisugi Y."/>
            <person name="Tanahashi T."/>
            <person name="Sakakibara K."/>
            <person name="Fujita T."/>
            <person name="Oishi K."/>
            <person name="Shin-I T."/>
            <person name="Kuroki Y."/>
            <person name="Toyoda A."/>
            <person name="Suzuki Y."/>
            <person name="Hashimoto A."/>
            <person name="Yamaguchi K."/>
            <person name="Sugano A."/>
            <person name="Kohara Y."/>
            <person name="Fujiyama A."/>
            <person name="Anterola A."/>
            <person name="Aoki S."/>
            <person name="Ashton N."/>
            <person name="Barbazuk W.B."/>
            <person name="Barker E."/>
            <person name="Bennetzen J."/>
            <person name="Bezanilla M."/>
            <person name="Blankenship R."/>
            <person name="Cho S.H."/>
            <person name="Dutcher S."/>
            <person name="Estelle M."/>
            <person name="Fawcett J.A."/>
            <person name="Gundlach H."/>
            <person name="Hanada K."/>
            <person name="Heyl A."/>
            <person name="Hicks K.A."/>
            <person name="Hugh J."/>
            <person name="Lohr M."/>
            <person name="Mayer K."/>
            <person name="Melkozernov A."/>
            <person name="Murata T."/>
            <person name="Nelson D."/>
            <person name="Pils B."/>
            <person name="Prigge M."/>
            <person name="Reiss B."/>
            <person name="Renner T."/>
            <person name="Rombauts S."/>
            <person name="Rushton P."/>
            <person name="Sanderfoot A."/>
            <person name="Schween G."/>
            <person name="Shiu S.-H."/>
            <person name="Stueber K."/>
            <person name="Theodoulou F.L."/>
            <person name="Tu H."/>
            <person name="Van de Peer Y."/>
            <person name="Verrier P.J."/>
            <person name="Waters E."/>
            <person name="Wood A."/>
            <person name="Yang L."/>
            <person name="Cove D."/>
            <person name="Cuming A."/>
            <person name="Hasebe M."/>
            <person name="Lucas S."/>
            <person name="Mishler D.B."/>
            <person name="Reski R."/>
            <person name="Grigoriev I."/>
            <person name="Quatrano R.S."/>
            <person name="Boore J.L."/>
        </authorList>
    </citation>
    <scope>NUCLEOTIDE SEQUENCE [LARGE SCALE GENOMIC DNA]</scope>
    <source>
        <strain evidence="1 2">cv. Gransden 2004</strain>
    </source>
</reference>
<organism evidence="1 2">
    <name type="scientific">Physcomitrium patens</name>
    <name type="common">Spreading-leaved earth moss</name>
    <name type="synonym">Physcomitrella patens</name>
    <dbReference type="NCBI Taxonomy" id="3218"/>
    <lineage>
        <taxon>Eukaryota</taxon>
        <taxon>Viridiplantae</taxon>
        <taxon>Streptophyta</taxon>
        <taxon>Embryophyta</taxon>
        <taxon>Bryophyta</taxon>
        <taxon>Bryophytina</taxon>
        <taxon>Bryopsida</taxon>
        <taxon>Funariidae</taxon>
        <taxon>Funariales</taxon>
        <taxon>Funariaceae</taxon>
        <taxon>Physcomitrium</taxon>
    </lineage>
</organism>
<protein>
    <submittedName>
        <fullName evidence="1">Uncharacterized protein</fullName>
    </submittedName>
</protein>
<gene>
    <name evidence="1" type="primary">LOC112283664</name>
</gene>
<name>A0A7I4A182_PHYPA</name>
<keyword evidence="2" id="KW-1185">Reference proteome</keyword>
<dbReference type="Gramene" id="Pp3c6_6120V3.3">
    <property type="protein sequence ID" value="PAC:32977147.CDS.1"/>
    <property type="gene ID" value="Pp3c6_6120"/>
</dbReference>
<dbReference type="Proteomes" id="UP000006727">
    <property type="component" value="Chromosome 6"/>
</dbReference>
<accession>A0A7I4A182</accession>
<reference evidence="1 2" key="2">
    <citation type="journal article" date="2018" name="Plant J.">
        <title>The Physcomitrella patens chromosome-scale assembly reveals moss genome structure and evolution.</title>
        <authorList>
            <person name="Lang D."/>
            <person name="Ullrich K.K."/>
            <person name="Murat F."/>
            <person name="Fuchs J."/>
            <person name="Jenkins J."/>
            <person name="Haas F.B."/>
            <person name="Piednoel M."/>
            <person name="Gundlach H."/>
            <person name="Van Bel M."/>
            <person name="Meyberg R."/>
            <person name="Vives C."/>
            <person name="Morata J."/>
            <person name="Symeonidi A."/>
            <person name="Hiss M."/>
            <person name="Muchero W."/>
            <person name="Kamisugi Y."/>
            <person name="Saleh O."/>
            <person name="Blanc G."/>
            <person name="Decker E.L."/>
            <person name="van Gessel N."/>
            <person name="Grimwood J."/>
            <person name="Hayes R.D."/>
            <person name="Graham S.W."/>
            <person name="Gunter L.E."/>
            <person name="McDaniel S.F."/>
            <person name="Hoernstein S.N.W."/>
            <person name="Larsson A."/>
            <person name="Li F.W."/>
            <person name="Perroud P.F."/>
            <person name="Phillips J."/>
            <person name="Ranjan P."/>
            <person name="Rokshar D.S."/>
            <person name="Rothfels C.J."/>
            <person name="Schneider L."/>
            <person name="Shu S."/>
            <person name="Stevenson D.W."/>
            <person name="Thummler F."/>
            <person name="Tillich M."/>
            <person name="Villarreal Aguilar J.C."/>
            <person name="Widiez T."/>
            <person name="Wong G.K."/>
            <person name="Wymore A."/>
            <person name="Zhang Y."/>
            <person name="Zimmer A.D."/>
            <person name="Quatrano R.S."/>
            <person name="Mayer K.F.X."/>
            <person name="Goodstein D."/>
            <person name="Casacuberta J.M."/>
            <person name="Vandepoele K."/>
            <person name="Reski R."/>
            <person name="Cuming A.C."/>
            <person name="Tuskan G.A."/>
            <person name="Maumus F."/>
            <person name="Salse J."/>
            <person name="Schmutz J."/>
            <person name="Rensing S.A."/>
        </authorList>
    </citation>
    <scope>NUCLEOTIDE SEQUENCE [LARGE SCALE GENOMIC DNA]</scope>
    <source>
        <strain evidence="1 2">cv. Gransden 2004</strain>
    </source>
</reference>
<dbReference type="AlphaFoldDB" id="A0A7I4A182"/>
<reference evidence="1" key="3">
    <citation type="submission" date="2020-12" db="UniProtKB">
        <authorList>
            <consortium name="EnsemblPlants"/>
        </authorList>
    </citation>
    <scope>IDENTIFICATION</scope>
</reference>
<evidence type="ECO:0000313" key="1">
    <source>
        <dbReference type="EnsemblPlants" id="PAC:32977147.CDS.1"/>
    </source>
</evidence>